<evidence type="ECO:0000256" key="1">
    <source>
        <dbReference type="ARBA" id="ARBA00004141"/>
    </source>
</evidence>
<dbReference type="EC" id="2.5.1.74" evidence="6"/>
<keyword evidence="4 7" id="KW-1133">Transmembrane helix</keyword>
<dbReference type="EMBL" id="JAGFNY010000007">
    <property type="protein sequence ID" value="MBW7569926.1"/>
    <property type="molecule type" value="Genomic_DNA"/>
</dbReference>
<feature type="transmembrane region" description="Helical" evidence="7">
    <location>
        <begin position="12"/>
        <end position="31"/>
    </location>
</feature>
<protein>
    <recommendedName>
        <fullName evidence="6">1,4-dihydroxy-2-naphthoate octaprenyltransferase</fullName>
        <ecNumber evidence="6">2.5.1.74</ecNumber>
    </recommendedName>
</protein>
<proteinExistence type="predicted"/>
<evidence type="ECO:0000256" key="7">
    <source>
        <dbReference type="SAM" id="Phobius"/>
    </source>
</evidence>
<evidence type="ECO:0000256" key="5">
    <source>
        <dbReference type="ARBA" id="ARBA00023136"/>
    </source>
</evidence>
<dbReference type="Proteomes" id="UP000731465">
    <property type="component" value="Unassembled WGS sequence"/>
</dbReference>
<sequence>MLKDWLSEIRVKSLMLALSNCVLGCALGFYYGRVNCFTITTATLIVITGILLQVLSNFADDYGDACKNADGPNRLGPIRAVMIGSISLTSLRKSMALVTTLATLTGCIAIVMAVGYDLQVLAYFTFLGVAAVLAAIFYTIGLAYGYHGFGDLAVFIFFGLAAILGSQMLILGASRSGIDLFPDSYMLAVAVGIHSVMVLHIANMRDITEDRLNGKKTIAARLGTHLSAVYLLVLYIISALLSFAACATSHQLWECIIIVFGLLPLLASTVRVFIHKHNAKNVASERKYALIGCAIHNFSWTIVLILDFWVYY</sequence>
<dbReference type="Pfam" id="PF01040">
    <property type="entry name" value="UbiA"/>
    <property type="match status" value="1"/>
</dbReference>
<feature type="transmembrane region" description="Helical" evidence="7">
    <location>
        <begin position="120"/>
        <end position="140"/>
    </location>
</feature>
<evidence type="ECO:0000256" key="3">
    <source>
        <dbReference type="ARBA" id="ARBA00022692"/>
    </source>
</evidence>
<feature type="transmembrane region" description="Helical" evidence="7">
    <location>
        <begin position="288"/>
        <end position="311"/>
    </location>
</feature>
<dbReference type="CDD" id="cd13962">
    <property type="entry name" value="PT_UbiA_UBIAD1"/>
    <property type="match status" value="1"/>
</dbReference>
<evidence type="ECO:0000313" key="8">
    <source>
        <dbReference type="EMBL" id="MBW7569926.1"/>
    </source>
</evidence>
<keyword evidence="2" id="KW-0808">Transferase</keyword>
<dbReference type="PANTHER" id="PTHR13929">
    <property type="entry name" value="1,4-DIHYDROXY-2-NAPHTHOATE OCTAPRENYLTRANSFERASE"/>
    <property type="match status" value="1"/>
</dbReference>
<dbReference type="PANTHER" id="PTHR13929:SF0">
    <property type="entry name" value="UBIA PRENYLTRANSFERASE DOMAIN-CONTAINING PROTEIN 1"/>
    <property type="match status" value="1"/>
</dbReference>
<organism evidence="8 9">
    <name type="scientific">Succinivibrio faecicola</name>
    <dbReference type="NCBI Taxonomy" id="2820300"/>
    <lineage>
        <taxon>Bacteria</taxon>
        <taxon>Pseudomonadati</taxon>
        <taxon>Pseudomonadota</taxon>
        <taxon>Gammaproteobacteria</taxon>
        <taxon>Aeromonadales</taxon>
        <taxon>Succinivibrionaceae</taxon>
        <taxon>Succinivibrio</taxon>
    </lineage>
</organism>
<comment type="caution">
    <text evidence="8">The sequence shown here is derived from an EMBL/GenBank/DDBJ whole genome shotgun (WGS) entry which is preliminary data.</text>
</comment>
<dbReference type="PIRSF" id="PIRSF005355">
    <property type="entry name" value="UBIAD1"/>
    <property type="match status" value="1"/>
</dbReference>
<dbReference type="InterPro" id="IPR026046">
    <property type="entry name" value="UBIAD1"/>
</dbReference>
<gene>
    <name evidence="8" type="primary">menA</name>
    <name evidence="8" type="ORF">J5V48_03355</name>
</gene>
<evidence type="ECO:0000256" key="2">
    <source>
        <dbReference type="ARBA" id="ARBA00022679"/>
    </source>
</evidence>
<dbReference type="RefSeq" id="WP_219937124.1">
    <property type="nucleotide sequence ID" value="NZ_JAGFNY010000007.1"/>
</dbReference>
<comment type="subcellular location">
    <subcellularLocation>
        <location evidence="1">Membrane</location>
        <topology evidence="1">Multi-pass membrane protein</topology>
    </subcellularLocation>
</comment>
<feature type="transmembrane region" description="Helical" evidence="7">
    <location>
        <begin position="37"/>
        <end position="55"/>
    </location>
</feature>
<evidence type="ECO:0000256" key="4">
    <source>
        <dbReference type="ARBA" id="ARBA00022989"/>
    </source>
</evidence>
<keyword evidence="3 7" id="KW-0812">Transmembrane</keyword>
<reference evidence="8 9" key="1">
    <citation type="submission" date="2021-03" db="EMBL/GenBank/DDBJ databases">
        <title>Succinivibrio sp. nov. isolated from feces of cow.</title>
        <authorList>
            <person name="Choi J.-Y."/>
        </authorList>
    </citation>
    <scope>NUCLEOTIDE SEQUENCE [LARGE SCALE GENOMIC DNA]</scope>
    <source>
        <strain evidence="8 9">AGMB01872</strain>
    </source>
</reference>
<feature type="transmembrane region" description="Helical" evidence="7">
    <location>
        <begin position="95"/>
        <end position="114"/>
    </location>
</feature>
<feature type="transmembrane region" description="Helical" evidence="7">
    <location>
        <begin position="152"/>
        <end position="173"/>
    </location>
</feature>
<accession>A0ABS7DHA0</accession>
<dbReference type="InterPro" id="IPR000537">
    <property type="entry name" value="UbiA_prenyltransferase"/>
</dbReference>
<keyword evidence="9" id="KW-1185">Reference proteome</keyword>
<feature type="transmembrane region" description="Helical" evidence="7">
    <location>
        <begin position="222"/>
        <end position="245"/>
    </location>
</feature>
<evidence type="ECO:0000313" key="9">
    <source>
        <dbReference type="Proteomes" id="UP000731465"/>
    </source>
</evidence>
<feature type="transmembrane region" description="Helical" evidence="7">
    <location>
        <begin position="185"/>
        <end position="202"/>
    </location>
</feature>
<evidence type="ECO:0000256" key="6">
    <source>
        <dbReference type="NCBIfam" id="TIGR00751"/>
    </source>
</evidence>
<name>A0ABS7DHA0_9GAMM</name>
<feature type="transmembrane region" description="Helical" evidence="7">
    <location>
        <begin position="251"/>
        <end position="267"/>
    </location>
</feature>
<dbReference type="NCBIfam" id="TIGR00751">
    <property type="entry name" value="menA"/>
    <property type="match status" value="1"/>
</dbReference>
<keyword evidence="5 7" id="KW-0472">Membrane</keyword>